<evidence type="ECO:0000256" key="3">
    <source>
        <dbReference type="ARBA" id="ARBA00022833"/>
    </source>
</evidence>
<feature type="region of interest" description="Disordered" evidence="5">
    <location>
        <begin position="765"/>
        <end position="805"/>
    </location>
</feature>
<feature type="zinc finger region" description="C3H1-type" evidence="4">
    <location>
        <begin position="234"/>
        <end position="261"/>
    </location>
</feature>
<evidence type="ECO:0000256" key="2">
    <source>
        <dbReference type="ARBA" id="ARBA00022771"/>
    </source>
</evidence>
<dbReference type="EMBL" id="JAHUZN010000011">
    <property type="protein sequence ID" value="KAG8478734.1"/>
    <property type="molecule type" value="Genomic_DNA"/>
</dbReference>
<evidence type="ECO:0000256" key="1">
    <source>
        <dbReference type="ARBA" id="ARBA00022723"/>
    </source>
</evidence>
<name>A0A8J6CNE6_9ROSI</name>
<sequence length="1003" mass="111936">MSGSRKRGSKWNSKEEQQYSLENVRDKAWSAKGSVPFHDRESEHGYFSAEVGRKDKWSVVGVSDMMKSKHGMPSRESLHGSRVGEKDDNKDFVKNWKTTTPWDGDETYSMKMSPGLDDWRIKKRHSSPKGDWNGSHRSRSRSWSRSRSRSRSRSPVRSVRWQSGLHERTRNRSGVSTQLCKDFMAGRCRRGSQCQFLHQDIQSREDGWDHRQKRAGVSKYITHDDCKDYLVKSGRSTDCCTDYLKGNCRRGASCRFAHDGATDGFSRRTTNEISSERENTKRNRIRTPDRDGEREARRSSDIPCKFFASGNCHNGKYCRFSHHGQARASPDRRSRGDRGVWCPSSINVDRLQDGPTLRDTDASFNVNKSWNAPERSDANVINEAEIPWTGPKWSDLDASNDANNSWIGSKWSDAEASNDANNSWTGSKWSDTGAYLGATKFSKDTIGKKGASEPRFSNWSMDERWRHNYDVSGKNIEADVLYKTVDIDKDEQTPRKIENSGVNIGVSEPKGAEESLGDMEMSPEWNYKIQSSVKKELTHGSKPALVETLLHSQERNITEEASGQVHDGLAALQPMLTEKSNVHQDHLMRCSSGVALPCVSNALNTTSNSHIVLNFSINNTPLPSFDEPGPSPSTLPCSNLNAVGQSQVTIPSNEVTMEDAQNGLLFQEEKRSNELNIGDANVLHGHSGSKSTQTMVSNEQLTQLTNLSASLAQLFGKGQQLPLLHAALNAHNGMQVTSFANSGGHIEPESMPNLQPDQDITFPKQYDPISDCIEPAKKQGTDTKPLGFSIQPAAEKNTDGQPELSANKLLPSSLLCSNNDDDYHNDLSSRREPDFDSHKPNQLEPVASSEAKKKNGGVEETKKAEGENGPSESGDADDKTDEAKKNKDSKGIRAFKFALVEFVKDLLKPTWKEGQIGKEAYKNIVKKVVDKVIATVQGTNIPQTPEKIDQYLSFSKLKLSKLVQCFSCSFPFQTVQGFFQRSHRRLELVISKTAFLPVAAIEI</sequence>
<feature type="compositionally biased region" description="Basic residues" evidence="5">
    <location>
        <begin position="136"/>
        <end position="154"/>
    </location>
</feature>
<feature type="region of interest" description="Disordered" evidence="5">
    <location>
        <begin position="820"/>
        <end position="887"/>
    </location>
</feature>
<dbReference type="Pfam" id="PF23030">
    <property type="entry name" value="SCAF11-like_C"/>
    <property type="match status" value="1"/>
</dbReference>
<feature type="compositionally biased region" description="Basic and acidic residues" evidence="5">
    <location>
        <begin position="850"/>
        <end position="866"/>
    </location>
</feature>
<keyword evidence="2 4" id="KW-0863">Zinc-finger</keyword>
<feature type="zinc finger region" description="C3H1-type" evidence="4">
    <location>
        <begin position="174"/>
        <end position="201"/>
    </location>
</feature>
<dbReference type="InterPro" id="IPR000571">
    <property type="entry name" value="Znf_CCCH"/>
</dbReference>
<evidence type="ECO:0000259" key="6">
    <source>
        <dbReference type="PROSITE" id="PS50103"/>
    </source>
</evidence>
<dbReference type="SUPFAM" id="SSF90229">
    <property type="entry name" value="CCCH zinc finger"/>
    <property type="match status" value="2"/>
</dbReference>
<keyword evidence="1 4" id="KW-0479">Metal-binding</keyword>
<feature type="zinc finger region" description="C3H1-type" evidence="4">
    <location>
        <begin position="298"/>
        <end position="325"/>
    </location>
</feature>
<dbReference type="InterPro" id="IPR057031">
    <property type="entry name" value="SFR19-like_C"/>
</dbReference>
<dbReference type="InterPro" id="IPR052650">
    <property type="entry name" value="Zinc_finger_CCCH"/>
</dbReference>
<dbReference type="Pfam" id="PF14608">
    <property type="entry name" value="zf-CCCH_2"/>
    <property type="match status" value="1"/>
</dbReference>
<organism evidence="7 8">
    <name type="scientific">Gossypium anomalum</name>
    <dbReference type="NCBI Taxonomy" id="47600"/>
    <lineage>
        <taxon>Eukaryota</taxon>
        <taxon>Viridiplantae</taxon>
        <taxon>Streptophyta</taxon>
        <taxon>Embryophyta</taxon>
        <taxon>Tracheophyta</taxon>
        <taxon>Spermatophyta</taxon>
        <taxon>Magnoliopsida</taxon>
        <taxon>eudicotyledons</taxon>
        <taxon>Gunneridae</taxon>
        <taxon>Pentapetalae</taxon>
        <taxon>rosids</taxon>
        <taxon>malvids</taxon>
        <taxon>Malvales</taxon>
        <taxon>Malvaceae</taxon>
        <taxon>Malvoideae</taxon>
        <taxon>Gossypium</taxon>
    </lineage>
</organism>
<keyword evidence="3 4" id="KW-0862">Zinc</keyword>
<feature type="compositionally biased region" description="Basic and acidic residues" evidence="5">
    <location>
        <begin position="821"/>
        <end position="841"/>
    </location>
</feature>
<dbReference type="InterPro" id="IPR036855">
    <property type="entry name" value="Znf_CCCH_sf"/>
</dbReference>
<feature type="region of interest" description="Disordered" evidence="5">
    <location>
        <begin position="119"/>
        <end position="169"/>
    </location>
</feature>
<feature type="region of interest" description="Disordered" evidence="5">
    <location>
        <begin position="66"/>
        <end position="96"/>
    </location>
</feature>
<keyword evidence="8" id="KW-1185">Reference proteome</keyword>
<feature type="compositionally biased region" description="Basic and acidic residues" evidence="5">
    <location>
        <begin position="12"/>
        <end position="22"/>
    </location>
</feature>
<dbReference type="GO" id="GO:0008270">
    <property type="term" value="F:zinc ion binding"/>
    <property type="evidence" value="ECO:0007669"/>
    <property type="project" value="UniProtKB-KW"/>
</dbReference>
<dbReference type="Pfam" id="PF00642">
    <property type="entry name" value="zf-CCCH"/>
    <property type="match status" value="2"/>
</dbReference>
<gene>
    <name evidence="7" type="ORF">CXB51_028569</name>
</gene>
<dbReference type="AlphaFoldDB" id="A0A8J6CNE6"/>
<evidence type="ECO:0000313" key="7">
    <source>
        <dbReference type="EMBL" id="KAG8478734.1"/>
    </source>
</evidence>
<dbReference type="OrthoDB" id="411372at2759"/>
<evidence type="ECO:0000256" key="4">
    <source>
        <dbReference type="PROSITE-ProRule" id="PRU00723"/>
    </source>
</evidence>
<comment type="caution">
    <text evidence="7">The sequence shown here is derived from an EMBL/GenBank/DDBJ whole genome shotgun (WGS) entry which is preliminary data.</text>
</comment>
<evidence type="ECO:0000313" key="8">
    <source>
        <dbReference type="Proteomes" id="UP000701853"/>
    </source>
</evidence>
<feature type="domain" description="C3H1-type" evidence="6">
    <location>
        <begin position="234"/>
        <end position="261"/>
    </location>
</feature>
<accession>A0A8J6CNE6</accession>
<dbReference type="Gene3D" id="2.30.30.1190">
    <property type="match status" value="1"/>
</dbReference>
<feature type="region of interest" description="Disordered" evidence="5">
    <location>
        <begin position="1"/>
        <end position="22"/>
    </location>
</feature>
<dbReference type="Gene3D" id="4.10.1000.10">
    <property type="entry name" value="Zinc finger, CCCH-type"/>
    <property type="match status" value="2"/>
</dbReference>
<feature type="compositionally biased region" description="Basic and acidic residues" evidence="5">
    <location>
        <begin position="76"/>
        <end position="94"/>
    </location>
</feature>
<dbReference type="PANTHER" id="PTHR36886:SF8">
    <property type="entry name" value="ZINC FINGER CCCH DOMAIN-CONTAINING PROTEIN 38"/>
    <property type="match status" value="1"/>
</dbReference>
<dbReference type="PROSITE" id="PS50103">
    <property type="entry name" value="ZF_C3H1"/>
    <property type="match status" value="3"/>
</dbReference>
<dbReference type="Proteomes" id="UP000701853">
    <property type="component" value="Chromosome 11"/>
</dbReference>
<feature type="region of interest" description="Disordered" evidence="5">
    <location>
        <begin position="265"/>
        <end position="297"/>
    </location>
</feature>
<reference evidence="7 8" key="1">
    <citation type="journal article" date="2021" name="bioRxiv">
        <title>The Gossypium anomalum genome as a resource for cotton improvement and evolutionary analysis of hybrid incompatibility.</title>
        <authorList>
            <person name="Grover C.E."/>
            <person name="Yuan D."/>
            <person name="Arick M.A."/>
            <person name="Miller E.R."/>
            <person name="Hu G."/>
            <person name="Peterson D.G."/>
            <person name="Wendel J.F."/>
            <person name="Udall J.A."/>
        </authorList>
    </citation>
    <scope>NUCLEOTIDE SEQUENCE [LARGE SCALE GENOMIC DNA]</scope>
    <source>
        <strain evidence="7">JFW-Udall</strain>
        <tissue evidence="7">Leaf</tissue>
    </source>
</reference>
<feature type="domain" description="C3H1-type" evidence="6">
    <location>
        <begin position="174"/>
        <end position="201"/>
    </location>
</feature>
<protein>
    <recommendedName>
        <fullName evidence="6">C3H1-type domain-containing protein</fullName>
    </recommendedName>
</protein>
<dbReference type="SMART" id="SM00356">
    <property type="entry name" value="ZnF_C3H1"/>
    <property type="match status" value="3"/>
</dbReference>
<dbReference type="PANTHER" id="PTHR36886">
    <property type="entry name" value="PROTEIN FRIGIDA-ESSENTIAL 1"/>
    <property type="match status" value="1"/>
</dbReference>
<proteinExistence type="predicted"/>
<feature type="domain" description="C3H1-type" evidence="6">
    <location>
        <begin position="298"/>
        <end position="325"/>
    </location>
</feature>
<evidence type="ECO:0000256" key="5">
    <source>
        <dbReference type="SAM" id="MobiDB-lite"/>
    </source>
</evidence>